<dbReference type="RefSeq" id="WP_258235922.1">
    <property type="nucleotide sequence ID" value="NZ_JABUHM010000004.1"/>
</dbReference>
<proteinExistence type="predicted"/>
<keyword evidence="2" id="KW-1185">Reference proteome</keyword>
<reference evidence="1 2" key="1">
    <citation type="journal article" date="2015" name="Stand. Genomic Sci.">
        <title>Genomic Encyclopedia of Bacterial and Archaeal Type Strains, Phase III: the genomes of soil and plant-associated and newly described type strains.</title>
        <authorList>
            <person name="Whitman W.B."/>
            <person name="Woyke T."/>
            <person name="Klenk H.P."/>
            <person name="Zhou Y."/>
            <person name="Lilburn T.G."/>
            <person name="Beck B.J."/>
            <person name="De Vos P."/>
            <person name="Vandamme P."/>
            <person name="Eisen J.A."/>
            <person name="Garrity G."/>
            <person name="Hugenholtz P."/>
            <person name="Kyrpides N.C."/>
        </authorList>
    </citation>
    <scope>NUCLEOTIDE SEQUENCE [LARGE SCALE GENOMIC DNA]</scope>
    <source>
        <strain evidence="1 2">CV53</strain>
    </source>
</reference>
<dbReference type="EMBL" id="SLVV01000006">
    <property type="protein sequence ID" value="TCN25044.1"/>
    <property type="molecule type" value="Genomic_DNA"/>
</dbReference>
<organism evidence="1 2">
    <name type="scientific">Mesobacillus foraminis</name>
    <dbReference type="NCBI Taxonomy" id="279826"/>
    <lineage>
        <taxon>Bacteria</taxon>
        <taxon>Bacillati</taxon>
        <taxon>Bacillota</taxon>
        <taxon>Bacilli</taxon>
        <taxon>Bacillales</taxon>
        <taxon>Bacillaceae</taxon>
        <taxon>Mesobacillus</taxon>
    </lineage>
</organism>
<evidence type="ECO:0000313" key="1">
    <source>
        <dbReference type="EMBL" id="TCN25044.1"/>
    </source>
</evidence>
<accession>A0A4R2BGL0</accession>
<evidence type="ECO:0000313" key="2">
    <source>
        <dbReference type="Proteomes" id="UP000295689"/>
    </source>
</evidence>
<dbReference type="Proteomes" id="UP000295689">
    <property type="component" value="Unassembled WGS sequence"/>
</dbReference>
<comment type="caution">
    <text evidence="1">The sequence shown here is derived from an EMBL/GenBank/DDBJ whole genome shotgun (WGS) entry which is preliminary data.</text>
</comment>
<sequence length="42" mass="4658">MVGASRSAGKVAGESGIYQFLKRSEETIEKILFAIIKYHSQN</sequence>
<dbReference type="AlphaFoldDB" id="A0A4R2BGL0"/>
<name>A0A4R2BGL0_9BACI</name>
<protein>
    <submittedName>
        <fullName evidence="1">Uncharacterized protein</fullName>
    </submittedName>
</protein>
<gene>
    <name evidence="1" type="ORF">EV146_106246</name>
</gene>